<dbReference type="Proteomes" id="UP000266677">
    <property type="component" value="Unassembled WGS sequence"/>
</dbReference>
<proteinExistence type="predicted"/>
<dbReference type="AlphaFoldDB" id="A0A3A4KGY7"/>
<sequence>MEQFPMDTVATALTSAEAAAVDWSDAAPKCSHRRCERTADYYVDQHGCRDFFVCELHLRRERYRVAEMIAKTKSGRVVCVDCKRPARTWSEGLHTVSLSGGAA</sequence>
<reference evidence="1 2" key="1">
    <citation type="submission" date="2018-09" db="EMBL/GenBank/DDBJ databases">
        <title>YIM PH21274 draft genome.</title>
        <authorList>
            <person name="Miao C."/>
        </authorList>
    </citation>
    <scope>NUCLEOTIDE SEQUENCE [LARGE SCALE GENOMIC DNA]</scope>
    <source>
        <strain evidence="1 2">YIM PH 21724</strain>
    </source>
</reference>
<keyword evidence="2" id="KW-1185">Reference proteome</keyword>
<gene>
    <name evidence="1" type="ORF">D5S18_00335</name>
</gene>
<evidence type="ECO:0000313" key="2">
    <source>
        <dbReference type="Proteomes" id="UP000266677"/>
    </source>
</evidence>
<accession>A0A3A4KGY7</accession>
<comment type="caution">
    <text evidence="1">The sequence shown here is derived from an EMBL/GenBank/DDBJ whole genome shotgun (WGS) entry which is preliminary data.</text>
</comment>
<organism evidence="1 2">
    <name type="scientific">Nocardia panacis</name>
    <dbReference type="NCBI Taxonomy" id="2340916"/>
    <lineage>
        <taxon>Bacteria</taxon>
        <taxon>Bacillati</taxon>
        <taxon>Actinomycetota</taxon>
        <taxon>Actinomycetes</taxon>
        <taxon>Mycobacteriales</taxon>
        <taxon>Nocardiaceae</taxon>
        <taxon>Nocardia</taxon>
    </lineage>
</organism>
<protein>
    <submittedName>
        <fullName evidence="1">Uncharacterized protein</fullName>
    </submittedName>
</protein>
<name>A0A3A4KGY7_9NOCA</name>
<dbReference type="EMBL" id="QZFU01000005">
    <property type="protein sequence ID" value="RJO80236.1"/>
    <property type="molecule type" value="Genomic_DNA"/>
</dbReference>
<evidence type="ECO:0000313" key="1">
    <source>
        <dbReference type="EMBL" id="RJO80236.1"/>
    </source>
</evidence>